<dbReference type="PROSITE" id="PS50144">
    <property type="entry name" value="MATH"/>
    <property type="match status" value="1"/>
</dbReference>
<name>A0AAV4S158_CAEEX</name>
<dbReference type="SUPFAM" id="SSF54695">
    <property type="entry name" value="POZ domain"/>
    <property type="match status" value="1"/>
</dbReference>
<dbReference type="CDD" id="cd18186">
    <property type="entry name" value="BTB_POZ_ZBTB_KLHL-like"/>
    <property type="match status" value="1"/>
</dbReference>
<dbReference type="PROSITE" id="PS50097">
    <property type="entry name" value="BTB"/>
    <property type="match status" value="1"/>
</dbReference>
<evidence type="ECO:0000259" key="2">
    <source>
        <dbReference type="PROSITE" id="PS50144"/>
    </source>
</evidence>
<keyword evidence="4" id="KW-1185">Reference proteome</keyword>
<feature type="domain" description="MATH" evidence="2">
    <location>
        <begin position="11"/>
        <end position="138"/>
    </location>
</feature>
<evidence type="ECO:0000313" key="3">
    <source>
        <dbReference type="EMBL" id="GIY26306.1"/>
    </source>
</evidence>
<dbReference type="InterPro" id="IPR002083">
    <property type="entry name" value="MATH/TRAF_dom"/>
</dbReference>
<dbReference type="SMART" id="SM00225">
    <property type="entry name" value="BTB"/>
    <property type="match status" value="1"/>
</dbReference>
<gene>
    <name evidence="3" type="primary">SPOP_19</name>
    <name evidence="3" type="ORF">CEXT_187011</name>
</gene>
<evidence type="ECO:0000259" key="1">
    <source>
        <dbReference type="PROSITE" id="PS50097"/>
    </source>
</evidence>
<accession>A0AAV4S158</accession>
<dbReference type="InterPro" id="IPR011333">
    <property type="entry name" value="SKP1/BTB/POZ_sf"/>
</dbReference>
<dbReference type="InterPro" id="IPR008974">
    <property type="entry name" value="TRAF-like"/>
</dbReference>
<dbReference type="Gene3D" id="3.30.710.10">
    <property type="entry name" value="Potassium Channel Kv1.1, Chain A"/>
    <property type="match status" value="1"/>
</dbReference>
<dbReference type="InterPro" id="IPR000210">
    <property type="entry name" value="BTB/POZ_dom"/>
</dbReference>
<organism evidence="3 4">
    <name type="scientific">Caerostris extrusa</name>
    <name type="common">Bark spider</name>
    <name type="synonym">Caerostris bankana</name>
    <dbReference type="NCBI Taxonomy" id="172846"/>
    <lineage>
        <taxon>Eukaryota</taxon>
        <taxon>Metazoa</taxon>
        <taxon>Ecdysozoa</taxon>
        <taxon>Arthropoda</taxon>
        <taxon>Chelicerata</taxon>
        <taxon>Arachnida</taxon>
        <taxon>Araneae</taxon>
        <taxon>Araneomorphae</taxon>
        <taxon>Entelegynae</taxon>
        <taxon>Araneoidea</taxon>
        <taxon>Araneidae</taxon>
        <taxon>Caerostris</taxon>
    </lineage>
</organism>
<reference evidence="3 4" key="1">
    <citation type="submission" date="2021-06" db="EMBL/GenBank/DDBJ databases">
        <title>Caerostris extrusa draft genome.</title>
        <authorList>
            <person name="Kono N."/>
            <person name="Arakawa K."/>
        </authorList>
    </citation>
    <scope>NUCLEOTIDE SEQUENCE [LARGE SCALE GENOMIC DNA]</scope>
</reference>
<dbReference type="Gene3D" id="2.60.210.10">
    <property type="entry name" value="Apoptosis, Tumor Necrosis Factor Receptor Associated Protein 2, Chain A"/>
    <property type="match status" value="1"/>
</dbReference>
<dbReference type="AlphaFoldDB" id="A0AAV4S158"/>
<comment type="caution">
    <text evidence="3">The sequence shown here is derived from an EMBL/GenBank/DDBJ whole genome shotgun (WGS) entry which is preliminary data.</text>
</comment>
<dbReference type="Proteomes" id="UP001054945">
    <property type="component" value="Unassembled WGS sequence"/>
</dbReference>
<evidence type="ECO:0000313" key="4">
    <source>
        <dbReference type="Proteomes" id="UP001054945"/>
    </source>
</evidence>
<dbReference type="Pfam" id="PF22486">
    <property type="entry name" value="MATH_2"/>
    <property type="match status" value="1"/>
</dbReference>
<dbReference type="GO" id="GO:0030163">
    <property type="term" value="P:protein catabolic process"/>
    <property type="evidence" value="ECO:0007669"/>
    <property type="project" value="UniProtKB-ARBA"/>
</dbReference>
<dbReference type="Pfam" id="PF00651">
    <property type="entry name" value="BTB"/>
    <property type="match status" value="1"/>
</dbReference>
<sequence>MSDILDLKEKVFTFSWKIKNFSYCVESIRSPEFITGNNRKWFLRVHVNKKNQIRCSLVRVKASESTTLDYEISILTCDGTPEVKLTEKEATFKKSKLAKNSQHRNALGRSLCVAKDIIHKSRRDSFLLNDTLTIKCQMWSSEDHFEARQAFVSSQLFLNATSRKHFPWPVDNLKKPFKSDKRNIPLFNSKAIKKSDKFFLNFTMVDEFNETKAFQIKVSRPGGKRRCTILKLFIFDINGKALDLVTEEFVFGKMKTQQIWQLQSVNWKNKITEIENYFQCSNLLFIMCEFVTYIGVVTKETSRLNPTDSVSSHSLESCGGRLVSDMDGNRSQCSEYLKNDLKQMLDDGIFCDLKLRVGTETIPVHRSILSARSPVFRTMLANHKSSDTVDVEDVEAYTMRQLLLYVYTGNIDDLQWENIAKLYSVGDRFKILCLKEKCVSLFKRNRDEFYLRKRIGRDLSSYYSTLQYIIASSV</sequence>
<dbReference type="EMBL" id="BPLR01008666">
    <property type="protein sequence ID" value="GIY26306.1"/>
    <property type="molecule type" value="Genomic_DNA"/>
</dbReference>
<proteinExistence type="predicted"/>
<dbReference type="SUPFAM" id="SSF49599">
    <property type="entry name" value="TRAF domain-like"/>
    <property type="match status" value="1"/>
</dbReference>
<feature type="domain" description="BTB" evidence="1">
    <location>
        <begin position="351"/>
        <end position="415"/>
    </location>
</feature>
<dbReference type="CDD" id="cd00121">
    <property type="entry name" value="MATH"/>
    <property type="match status" value="1"/>
</dbReference>
<protein>
    <submittedName>
        <fullName evidence="3">Speckle-type POZ protein</fullName>
    </submittedName>
</protein>
<dbReference type="PANTHER" id="PTHR24413">
    <property type="entry name" value="SPECKLE-TYPE POZ PROTEIN"/>
    <property type="match status" value="1"/>
</dbReference>